<feature type="region of interest" description="Disordered" evidence="1">
    <location>
        <begin position="18"/>
        <end position="50"/>
    </location>
</feature>
<evidence type="ECO:0000313" key="3">
    <source>
        <dbReference type="Proteomes" id="UP001160483"/>
    </source>
</evidence>
<dbReference type="Proteomes" id="UP001160483">
    <property type="component" value="Unassembled WGS sequence"/>
</dbReference>
<comment type="caution">
    <text evidence="2">The sequence shown here is derived from an EMBL/GenBank/DDBJ whole genome shotgun (WGS) entry which is preliminary data.</text>
</comment>
<feature type="compositionally biased region" description="Basic and acidic residues" evidence="1">
    <location>
        <begin position="37"/>
        <end position="48"/>
    </location>
</feature>
<protein>
    <submittedName>
        <fullName evidence="2">Uncharacterized protein</fullName>
    </submittedName>
</protein>
<accession>A0AAU9L3S6</accession>
<organism evidence="2 3">
    <name type="scientific">Peronospora belbahrii</name>
    <dbReference type="NCBI Taxonomy" id="622444"/>
    <lineage>
        <taxon>Eukaryota</taxon>
        <taxon>Sar</taxon>
        <taxon>Stramenopiles</taxon>
        <taxon>Oomycota</taxon>
        <taxon>Peronosporomycetes</taxon>
        <taxon>Peronosporales</taxon>
        <taxon>Peronosporaceae</taxon>
        <taxon>Peronospora</taxon>
    </lineage>
</organism>
<evidence type="ECO:0000256" key="1">
    <source>
        <dbReference type="SAM" id="MobiDB-lite"/>
    </source>
</evidence>
<gene>
    <name evidence="2" type="ORF">PBS003_LOCUS8216</name>
</gene>
<evidence type="ECO:0000313" key="2">
    <source>
        <dbReference type="EMBL" id="CAH0481611.1"/>
    </source>
</evidence>
<dbReference type="AlphaFoldDB" id="A0AAU9L3S6"/>
<proteinExistence type="predicted"/>
<reference evidence="2" key="1">
    <citation type="submission" date="2021-11" db="EMBL/GenBank/DDBJ databases">
        <authorList>
            <person name="Islam A."/>
            <person name="Islam S."/>
            <person name="Flora M.S."/>
            <person name="Rahman M."/>
            <person name="Ziaur R.M."/>
            <person name="Epstein J.H."/>
            <person name="Hassan M."/>
            <person name="Klassen M."/>
            <person name="Woodard K."/>
            <person name="Webb A."/>
            <person name="Webby R.J."/>
            <person name="El Zowalaty M.E."/>
        </authorList>
    </citation>
    <scope>NUCLEOTIDE SEQUENCE</scope>
    <source>
        <strain evidence="2">Pbs3</strain>
    </source>
</reference>
<dbReference type="EMBL" id="CAKKTJ010000329">
    <property type="protein sequence ID" value="CAH0481611.1"/>
    <property type="molecule type" value="Genomic_DNA"/>
</dbReference>
<sequence length="127" mass="14012">MDGKRSYVLEESENGLAGDNVRLVKTTPPKDNKRKRVSGDGDSGHVAEEPEISISSKVVRAFESMLKRRMVDSSDGKSAHALESKNGPIGRLSRAVYSKFKNGILIIAMGRVLMFLKIPRVDMPVVR</sequence>
<name>A0AAU9L3S6_9STRA</name>